<feature type="binding site" evidence="9">
    <location>
        <begin position="150"/>
        <end position="151"/>
    </location>
    <ligand>
        <name>L-glutamine</name>
        <dbReference type="ChEBI" id="CHEBI:58359"/>
    </ligand>
</feature>
<evidence type="ECO:0000256" key="6">
    <source>
        <dbReference type="ARBA" id="ARBA00023239"/>
    </source>
</evidence>
<dbReference type="PROSITE" id="PS51130">
    <property type="entry name" value="PDXT_SNO_2"/>
    <property type="match status" value="1"/>
</dbReference>
<dbReference type="GO" id="GO:0042823">
    <property type="term" value="P:pyridoxal phosphate biosynthetic process"/>
    <property type="evidence" value="ECO:0007669"/>
    <property type="project" value="InterPro"/>
</dbReference>
<protein>
    <recommendedName>
        <fullName evidence="2">glutaminase</fullName>
        <ecNumber evidence="2">3.5.1.2</ecNumber>
    </recommendedName>
</protein>
<evidence type="ECO:0000313" key="11">
    <source>
        <dbReference type="Proteomes" id="UP001362899"/>
    </source>
</evidence>
<dbReference type="HAMAP" id="MF_01615">
    <property type="entry name" value="PdxT"/>
    <property type="match status" value="1"/>
</dbReference>
<keyword evidence="3" id="KW-0378">Hydrolase</keyword>
<comment type="catalytic activity">
    <reaction evidence="7">
        <text>L-glutamine + H2O = L-glutamate + NH4(+)</text>
        <dbReference type="Rhea" id="RHEA:15889"/>
        <dbReference type="ChEBI" id="CHEBI:15377"/>
        <dbReference type="ChEBI" id="CHEBI:28938"/>
        <dbReference type="ChEBI" id="CHEBI:29985"/>
        <dbReference type="ChEBI" id="CHEBI:58359"/>
        <dbReference type="EC" id="3.5.1.2"/>
    </reaction>
</comment>
<dbReference type="CDD" id="cd01749">
    <property type="entry name" value="GATase1_PB"/>
    <property type="match status" value="1"/>
</dbReference>
<evidence type="ECO:0000256" key="1">
    <source>
        <dbReference type="ARBA" id="ARBA00008345"/>
    </source>
</evidence>
<evidence type="ECO:0000313" key="10">
    <source>
        <dbReference type="EMBL" id="GMM49742.1"/>
    </source>
</evidence>
<feature type="binding site" evidence="9">
    <location>
        <begin position="57"/>
        <end position="59"/>
    </location>
    <ligand>
        <name>L-glutamine</name>
        <dbReference type="ChEBI" id="CHEBI:58359"/>
    </ligand>
</feature>
<feature type="active site" description="Charge relay system" evidence="8">
    <location>
        <position position="190"/>
    </location>
</feature>
<comment type="similarity">
    <text evidence="1">Belongs to the glutaminase PdxT/SNO family.</text>
</comment>
<dbReference type="FunFam" id="3.40.50.880:FF:000010">
    <property type="entry name" value="uncharacterized protein LOC100176842 isoform X2"/>
    <property type="match status" value="1"/>
</dbReference>
<dbReference type="PANTHER" id="PTHR31559:SF0">
    <property type="entry name" value="PYRIDOXAL 5'-PHOSPHATE SYNTHASE SUBUNIT SNO1-RELATED"/>
    <property type="match status" value="1"/>
</dbReference>
<accession>A0AAV5REU0</accession>
<keyword evidence="6" id="KW-0456">Lyase</keyword>
<dbReference type="PANTHER" id="PTHR31559">
    <property type="entry name" value="PYRIDOXAL 5'-PHOSPHATE SYNTHASE SUBUNIT SNO"/>
    <property type="match status" value="1"/>
</dbReference>
<reference evidence="10 11" key="1">
    <citation type="journal article" date="2023" name="Elife">
        <title>Identification of key yeast species and microbe-microbe interactions impacting larval growth of Drosophila in the wild.</title>
        <authorList>
            <person name="Mure A."/>
            <person name="Sugiura Y."/>
            <person name="Maeda R."/>
            <person name="Honda K."/>
            <person name="Sakurai N."/>
            <person name="Takahashi Y."/>
            <person name="Watada M."/>
            <person name="Katoh T."/>
            <person name="Gotoh A."/>
            <person name="Gotoh Y."/>
            <person name="Taniguchi I."/>
            <person name="Nakamura K."/>
            <person name="Hayashi T."/>
            <person name="Katayama T."/>
            <person name="Uemura T."/>
            <person name="Hattori Y."/>
        </authorList>
    </citation>
    <scope>NUCLEOTIDE SEQUENCE [LARGE SCALE GENOMIC DNA]</scope>
    <source>
        <strain evidence="10 11">SB-73</strain>
    </source>
</reference>
<dbReference type="InterPro" id="IPR029062">
    <property type="entry name" value="Class_I_gatase-like"/>
</dbReference>
<comment type="caution">
    <text evidence="10">The sequence shown here is derived from an EMBL/GenBank/DDBJ whole genome shotgun (WGS) entry which is preliminary data.</text>
</comment>
<dbReference type="Pfam" id="PF01174">
    <property type="entry name" value="SNO"/>
    <property type="match status" value="1"/>
</dbReference>
<dbReference type="Proteomes" id="UP001362899">
    <property type="component" value="Unassembled WGS sequence"/>
</dbReference>
<feature type="active site" description="Nucleophile" evidence="8">
    <location>
        <position position="90"/>
    </location>
</feature>
<keyword evidence="5" id="KW-0315">Glutamine amidotransferase</keyword>
<gene>
    <name evidence="10" type="ORF">DASB73_007000</name>
</gene>
<evidence type="ECO:0000256" key="3">
    <source>
        <dbReference type="ARBA" id="ARBA00022801"/>
    </source>
</evidence>
<dbReference type="GO" id="GO:0008614">
    <property type="term" value="P:pyridoxine metabolic process"/>
    <property type="evidence" value="ECO:0007669"/>
    <property type="project" value="TreeGrafter"/>
</dbReference>
<dbReference type="AlphaFoldDB" id="A0AAV5REU0"/>
<keyword evidence="11" id="KW-1185">Reference proteome</keyword>
<evidence type="ECO:0000256" key="8">
    <source>
        <dbReference type="PIRSR" id="PIRSR005639-1"/>
    </source>
</evidence>
<evidence type="ECO:0000256" key="2">
    <source>
        <dbReference type="ARBA" id="ARBA00012918"/>
    </source>
</evidence>
<keyword evidence="4" id="KW-0663">Pyridoxal phosphate</keyword>
<organism evidence="10 11">
    <name type="scientific">Starmerella bacillaris</name>
    <name type="common">Yeast</name>
    <name type="synonym">Candida zemplinina</name>
    <dbReference type="NCBI Taxonomy" id="1247836"/>
    <lineage>
        <taxon>Eukaryota</taxon>
        <taxon>Fungi</taxon>
        <taxon>Dikarya</taxon>
        <taxon>Ascomycota</taxon>
        <taxon>Saccharomycotina</taxon>
        <taxon>Dipodascomycetes</taxon>
        <taxon>Dipodascales</taxon>
        <taxon>Trichomonascaceae</taxon>
        <taxon>Starmerella</taxon>
    </lineage>
</organism>
<dbReference type="InterPro" id="IPR021196">
    <property type="entry name" value="PdxT/SNO_CS"/>
</dbReference>
<dbReference type="PROSITE" id="PS01236">
    <property type="entry name" value="PDXT_SNO_1"/>
    <property type="match status" value="1"/>
</dbReference>
<evidence type="ECO:0000256" key="4">
    <source>
        <dbReference type="ARBA" id="ARBA00022898"/>
    </source>
</evidence>
<dbReference type="InterPro" id="IPR002161">
    <property type="entry name" value="PdxT/SNO"/>
</dbReference>
<evidence type="ECO:0000256" key="7">
    <source>
        <dbReference type="ARBA" id="ARBA00049534"/>
    </source>
</evidence>
<evidence type="ECO:0000256" key="9">
    <source>
        <dbReference type="PIRSR" id="PIRSR005639-2"/>
    </source>
</evidence>
<dbReference type="Gene3D" id="3.40.50.880">
    <property type="match status" value="1"/>
</dbReference>
<proteinExistence type="inferred from homology"/>
<dbReference type="NCBIfam" id="TIGR03800">
    <property type="entry name" value="PLP_synth_Pdx2"/>
    <property type="match status" value="1"/>
</dbReference>
<dbReference type="GO" id="GO:0016829">
    <property type="term" value="F:lyase activity"/>
    <property type="evidence" value="ECO:0007669"/>
    <property type="project" value="UniProtKB-KW"/>
</dbReference>
<feature type="active site" description="Charge relay system" evidence="8">
    <location>
        <position position="188"/>
    </location>
</feature>
<dbReference type="PROSITE" id="PS51273">
    <property type="entry name" value="GATASE_TYPE_1"/>
    <property type="match status" value="1"/>
</dbReference>
<sequence>MSTLTVGVLALQGAFIEHVLFLRQAIAELNSELSANIIEVRTAKQLETCNALVIPGGESTVMSLIAERTDMLEPLRQFVQDPAKPVWGTCAGLIFIGSKVVNGRKDQKLLNAMDIEVTRNAFGRQLDSKIVSLDFSSFIPGLTSFPATFIRAPVVSEVGENVEILSKLEDSGFVVAVKQGNKLGTSFHPELSESNAFHKYFLEQYVLKTYST</sequence>
<dbReference type="GO" id="GO:0005829">
    <property type="term" value="C:cytosol"/>
    <property type="evidence" value="ECO:0007669"/>
    <property type="project" value="TreeGrafter"/>
</dbReference>
<dbReference type="GO" id="GO:0004359">
    <property type="term" value="F:glutaminase activity"/>
    <property type="evidence" value="ECO:0007669"/>
    <property type="project" value="UniProtKB-EC"/>
</dbReference>
<feature type="binding site" evidence="9">
    <location>
        <position position="119"/>
    </location>
    <ligand>
        <name>L-glutamine</name>
        <dbReference type="ChEBI" id="CHEBI:58359"/>
    </ligand>
</feature>
<dbReference type="EMBL" id="BTGC01000003">
    <property type="protein sequence ID" value="GMM49742.1"/>
    <property type="molecule type" value="Genomic_DNA"/>
</dbReference>
<name>A0AAV5REU0_STABA</name>
<dbReference type="EC" id="3.5.1.2" evidence="2"/>
<dbReference type="SUPFAM" id="SSF52317">
    <property type="entry name" value="Class I glutamine amidotransferase-like"/>
    <property type="match status" value="1"/>
</dbReference>
<dbReference type="GO" id="GO:1903600">
    <property type="term" value="C:glutaminase complex"/>
    <property type="evidence" value="ECO:0007669"/>
    <property type="project" value="TreeGrafter"/>
</dbReference>
<dbReference type="PIRSF" id="PIRSF005639">
    <property type="entry name" value="Glut_amidoT_SNO"/>
    <property type="match status" value="1"/>
</dbReference>
<evidence type="ECO:0000256" key="5">
    <source>
        <dbReference type="ARBA" id="ARBA00022962"/>
    </source>
</evidence>